<comment type="caution">
    <text evidence="2">The sequence shown here is derived from an EMBL/GenBank/DDBJ whole genome shotgun (WGS) entry which is preliminary data.</text>
</comment>
<feature type="transmembrane region" description="Helical" evidence="1">
    <location>
        <begin position="231"/>
        <end position="259"/>
    </location>
</feature>
<evidence type="ECO:0000256" key="1">
    <source>
        <dbReference type="SAM" id="Phobius"/>
    </source>
</evidence>
<reference evidence="2 3" key="1">
    <citation type="submission" date="2021-09" db="EMBL/GenBank/DDBJ databases">
        <title>Genomic insights and catalytic innovation underlie evolution of tropane alkaloids biosynthesis.</title>
        <authorList>
            <person name="Wang Y.-J."/>
            <person name="Tian T."/>
            <person name="Huang J.-P."/>
            <person name="Huang S.-X."/>
        </authorList>
    </citation>
    <scope>NUCLEOTIDE SEQUENCE [LARGE SCALE GENOMIC DNA]</scope>
    <source>
        <strain evidence="2">KIB-2018</strain>
        <tissue evidence="2">Leaf</tissue>
    </source>
</reference>
<proteinExistence type="predicted"/>
<evidence type="ECO:0000313" key="3">
    <source>
        <dbReference type="Proteomes" id="UP001159364"/>
    </source>
</evidence>
<name>A0AAV8TSZ4_9ROSI</name>
<dbReference type="EMBL" id="JAIWQS010000003">
    <property type="protein sequence ID" value="KAJ8769209.1"/>
    <property type="molecule type" value="Genomic_DNA"/>
</dbReference>
<feature type="transmembrane region" description="Helical" evidence="1">
    <location>
        <begin position="265"/>
        <end position="295"/>
    </location>
</feature>
<keyword evidence="1" id="KW-1133">Transmembrane helix</keyword>
<dbReference type="PANTHER" id="PTHR33133">
    <property type="entry name" value="OS08G0107100 PROTEIN-RELATED"/>
    <property type="match status" value="1"/>
</dbReference>
<keyword evidence="1" id="KW-0812">Transmembrane</keyword>
<evidence type="ECO:0000313" key="2">
    <source>
        <dbReference type="EMBL" id="KAJ8769209.1"/>
    </source>
</evidence>
<dbReference type="Proteomes" id="UP001159364">
    <property type="component" value="Linkage Group LG03"/>
</dbReference>
<gene>
    <name evidence="2" type="ORF">K2173_000984</name>
</gene>
<organism evidence="2 3">
    <name type="scientific">Erythroxylum novogranatense</name>
    <dbReference type="NCBI Taxonomy" id="1862640"/>
    <lineage>
        <taxon>Eukaryota</taxon>
        <taxon>Viridiplantae</taxon>
        <taxon>Streptophyta</taxon>
        <taxon>Embryophyta</taxon>
        <taxon>Tracheophyta</taxon>
        <taxon>Spermatophyta</taxon>
        <taxon>Magnoliopsida</taxon>
        <taxon>eudicotyledons</taxon>
        <taxon>Gunneridae</taxon>
        <taxon>Pentapetalae</taxon>
        <taxon>rosids</taxon>
        <taxon>fabids</taxon>
        <taxon>Malpighiales</taxon>
        <taxon>Erythroxylaceae</taxon>
        <taxon>Erythroxylum</taxon>
    </lineage>
</organism>
<feature type="transmembrane region" description="Helical" evidence="1">
    <location>
        <begin position="96"/>
        <end position="121"/>
    </location>
</feature>
<sequence length="332" mass="37975">MDREQHELRSYGFFGIFRESFKIIFSWKKIFTQITLAFILPLCVIFFAHFHIAEALFSRINGYRSFLDDDELGSPSYYEVSHFFSKRWIPYWFFKFAYFFILLILSLLATSAVVYAIACIYTSKPVSFKKVMSAVPKVWKRVLVTFLWSFLLVFVFNTIAGALFLLWAVIFSNRGGGIGIVILIILLVLYIAGVVYVAILWHLACVISVLEEIYGIKALKKSRNLIKGKTGAAVGLVIILGLCFGGTETVYQIFVVYVWTLNVGIRFAIGLGCLLLLVMVVLIALVIETVLYLVCKSHHHETIDKPALSEHLEGYNWEYVPLKERNIQMEQV</sequence>
<keyword evidence="3" id="KW-1185">Reference proteome</keyword>
<accession>A0AAV8TSZ4</accession>
<feature type="transmembrane region" description="Helical" evidence="1">
    <location>
        <begin position="142"/>
        <end position="171"/>
    </location>
</feature>
<dbReference type="AlphaFoldDB" id="A0AAV8TSZ4"/>
<feature type="transmembrane region" description="Helical" evidence="1">
    <location>
        <begin position="30"/>
        <end position="52"/>
    </location>
</feature>
<feature type="transmembrane region" description="Helical" evidence="1">
    <location>
        <begin position="177"/>
        <end position="210"/>
    </location>
</feature>
<protein>
    <submittedName>
        <fullName evidence="2">Uncharacterized protein</fullName>
    </submittedName>
</protein>
<dbReference type="PANTHER" id="PTHR33133:SF5">
    <property type="entry name" value="OS08G0107100 PROTEIN"/>
    <property type="match status" value="1"/>
</dbReference>
<keyword evidence="1" id="KW-0472">Membrane</keyword>